<dbReference type="EMBL" id="JAPDPI010000001">
    <property type="protein sequence ID" value="MCW3803995.1"/>
    <property type="molecule type" value="Genomic_DNA"/>
</dbReference>
<keyword evidence="3" id="KW-1185">Reference proteome</keyword>
<dbReference type="GO" id="GO:0008446">
    <property type="term" value="F:GDP-mannose 4,6-dehydratase activity"/>
    <property type="evidence" value="ECO:0007669"/>
    <property type="project" value="UniProtKB-EC"/>
</dbReference>
<evidence type="ECO:0000313" key="3">
    <source>
        <dbReference type="Proteomes" id="UP001207408"/>
    </source>
</evidence>
<accession>A0AAE3SJ51</accession>
<feature type="domain" description="NAD(P)-binding" evidence="1">
    <location>
        <begin position="5"/>
        <end position="309"/>
    </location>
</feature>
<keyword evidence="2" id="KW-0456">Lyase</keyword>
<reference evidence="2" key="1">
    <citation type="submission" date="2022-10" db="EMBL/GenBank/DDBJ databases">
        <authorList>
            <person name="Yu W.X."/>
        </authorList>
    </citation>
    <scope>NUCLEOTIDE SEQUENCE</scope>
    <source>
        <strain evidence="2">D04</strain>
    </source>
</reference>
<dbReference type="SUPFAM" id="SSF51735">
    <property type="entry name" value="NAD(P)-binding Rossmann-fold domains"/>
    <property type="match status" value="1"/>
</dbReference>
<sequence>MQKILVTGCAGFIGSHLTERLLSENYIVVGVDNFDPFYCRKTKERNLAGFINHPNFTFHEIDLCNEELVNNLLKDHYDCIVHLAAKAGVRPSIEDPQSYIDTNISATRTLLDLMKNSGTNKMVFSSSSSIYGNLKDTPWKETLDVSQPISPYAFSKKACELLNHTYHHLYNLDIINVRFFTVFGPRQRPDLAINKFTRLLYQNKPIPMFGDGSTARDYTFIQDIVSGIIKSIEYLKKNNKVFENINLGNKTPVKLLDLIHEIANITGKQLKIDQLPMQPGDVSNTCADISKAEKLIGYHPETSLKGGLEAFNNWYLQTEKE</sequence>
<proteinExistence type="predicted"/>
<name>A0AAE3SJ51_9BACT</name>
<dbReference type="InterPro" id="IPR016040">
    <property type="entry name" value="NAD(P)-bd_dom"/>
</dbReference>
<dbReference type="Proteomes" id="UP001207408">
    <property type="component" value="Unassembled WGS sequence"/>
</dbReference>
<comment type="caution">
    <text evidence="2">The sequence shown here is derived from an EMBL/GenBank/DDBJ whole genome shotgun (WGS) entry which is preliminary data.</text>
</comment>
<dbReference type="PRINTS" id="PR01713">
    <property type="entry name" value="NUCEPIMERASE"/>
</dbReference>
<evidence type="ECO:0000313" key="2">
    <source>
        <dbReference type="EMBL" id="MCW3803995.1"/>
    </source>
</evidence>
<dbReference type="PANTHER" id="PTHR43000">
    <property type="entry name" value="DTDP-D-GLUCOSE 4,6-DEHYDRATASE-RELATED"/>
    <property type="match status" value="1"/>
</dbReference>
<evidence type="ECO:0000259" key="1">
    <source>
        <dbReference type="Pfam" id="PF16363"/>
    </source>
</evidence>
<organism evidence="2 3">
    <name type="scientific">Plebeiibacterium marinum</name>
    <dbReference type="NCBI Taxonomy" id="2992111"/>
    <lineage>
        <taxon>Bacteria</taxon>
        <taxon>Pseudomonadati</taxon>
        <taxon>Bacteroidota</taxon>
        <taxon>Bacteroidia</taxon>
        <taxon>Marinilabiliales</taxon>
        <taxon>Marinilabiliaceae</taxon>
        <taxon>Plebeiibacterium</taxon>
    </lineage>
</organism>
<dbReference type="InterPro" id="IPR036291">
    <property type="entry name" value="NAD(P)-bd_dom_sf"/>
</dbReference>
<protein>
    <submittedName>
        <fullName evidence="2">GDP-mannose 4,6-dehydratase</fullName>
        <ecNumber evidence="2">4.2.1.47</ecNumber>
    </submittedName>
</protein>
<dbReference type="RefSeq" id="WP_301197219.1">
    <property type="nucleotide sequence ID" value="NZ_JAPDPI010000001.1"/>
</dbReference>
<dbReference type="Gene3D" id="3.40.50.720">
    <property type="entry name" value="NAD(P)-binding Rossmann-like Domain"/>
    <property type="match status" value="1"/>
</dbReference>
<dbReference type="AlphaFoldDB" id="A0AAE3SJ51"/>
<dbReference type="EC" id="4.2.1.47" evidence="2"/>
<dbReference type="Pfam" id="PF16363">
    <property type="entry name" value="GDP_Man_Dehyd"/>
    <property type="match status" value="1"/>
</dbReference>
<gene>
    <name evidence="2" type="ORF">OM074_00070</name>
</gene>